<protein>
    <recommendedName>
        <fullName evidence="1">Nucleoplasmin-like domain-containing protein</fullName>
    </recommendedName>
</protein>
<dbReference type="Gene3D" id="2.60.120.340">
    <property type="entry name" value="Nucleoplasmin core domain"/>
    <property type="match status" value="1"/>
</dbReference>
<evidence type="ECO:0000259" key="1">
    <source>
        <dbReference type="Pfam" id="PF17800"/>
    </source>
</evidence>
<feature type="domain" description="Nucleoplasmin-like" evidence="1">
    <location>
        <begin position="3"/>
        <end position="90"/>
    </location>
</feature>
<dbReference type="OrthoDB" id="10568367at2759"/>
<dbReference type="InterPro" id="IPR041232">
    <property type="entry name" value="NPL"/>
</dbReference>
<organism evidence="2 3">
    <name type="scientific">Streblomastix strix</name>
    <dbReference type="NCBI Taxonomy" id="222440"/>
    <lineage>
        <taxon>Eukaryota</taxon>
        <taxon>Metamonada</taxon>
        <taxon>Preaxostyla</taxon>
        <taxon>Oxymonadida</taxon>
        <taxon>Streblomastigidae</taxon>
        <taxon>Streblomastix</taxon>
    </lineage>
</organism>
<dbReference type="AlphaFoldDB" id="A0A5J4X9L4"/>
<comment type="caution">
    <text evidence="2">The sequence shown here is derived from an EMBL/GenBank/DDBJ whole genome shotgun (WGS) entry which is preliminary data.</text>
</comment>
<dbReference type="Pfam" id="PF17800">
    <property type="entry name" value="NPL"/>
    <property type="match status" value="1"/>
</dbReference>
<evidence type="ECO:0000313" key="2">
    <source>
        <dbReference type="EMBL" id="KAA6403275.1"/>
    </source>
</evidence>
<dbReference type="EMBL" id="SNRW01000119">
    <property type="protein sequence ID" value="KAA6403275.1"/>
    <property type="molecule type" value="Genomic_DNA"/>
</dbReference>
<dbReference type="Proteomes" id="UP000324800">
    <property type="component" value="Unassembled WGS sequence"/>
</dbReference>
<reference evidence="2 3" key="1">
    <citation type="submission" date="2019-03" db="EMBL/GenBank/DDBJ databases">
        <title>Single cell metagenomics reveals metabolic interactions within the superorganism composed of flagellate Streblomastix strix and complex community of Bacteroidetes bacteria on its surface.</title>
        <authorList>
            <person name="Treitli S.C."/>
            <person name="Kolisko M."/>
            <person name="Husnik F."/>
            <person name="Keeling P."/>
            <person name="Hampl V."/>
        </authorList>
    </citation>
    <scope>NUCLEOTIDE SEQUENCE [LARGE SCALE GENOMIC DNA]</scope>
    <source>
        <strain evidence="2">ST1C</strain>
    </source>
</reference>
<gene>
    <name evidence="2" type="ORF">EZS28_001197</name>
</gene>
<sequence length="126" mass="14275">MQFFTLTITPGEPYLSSVPRFSRLELTRAVIQPQPEGEATLYFINKAQHYPLCFLSTNGIQQHPIDLIFSEQSELKFAVQGTAHITIIGTLSDQHSALEMDQPEQGTDFLEQLLAQLNQQELDQLQ</sequence>
<evidence type="ECO:0000313" key="3">
    <source>
        <dbReference type="Proteomes" id="UP000324800"/>
    </source>
</evidence>
<proteinExistence type="predicted"/>
<name>A0A5J4X9L4_9EUKA</name>
<accession>A0A5J4X9L4</accession>